<name>A0A485LME0_9STRA</name>
<dbReference type="InterPro" id="IPR051210">
    <property type="entry name" value="Ub_ligase/GEF_domain"/>
</dbReference>
<dbReference type="Gene3D" id="2.130.10.30">
    <property type="entry name" value="Regulator of chromosome condensation 1/beta-lactamase-inhibitor protein II"/>
    <property type="match status" value="3"/>
</dbReference>
<gene>
    <name evidence="7" type="primary">Aste57867_23151</name>
    <name evidence="6" type="ORF">As57867_023080</name>
    <name evidence="7" type="ORF">ASTE57867_23151</name>
</gene>
<dbReference type="AlphaFoldDB" id="A0A485LME0"/>
<proteinExistence type="predicted"/>
<dbReference type="SMART" id="SM00015">
    <property type="entry name" value="IQ"/>
    <property type="match status" value="2"/>
</dbReference>
<dbReference type="PRINTS" id="PR00633">
    <property type="entry name" value="RCCNDNSATION"/>
</dbReference>
<feature type="domain" description="Cytochrome b5 heme-binding" evidence="5">
    <location>
        <begin position="938"/>
        <end position="1052"/>
    </location>
</feature>
<dbReference type="Proteomes" id="UP000332933">
    <property type="component" value="Unassembled WGS sequence"/>
</dbReference>
<dbReference type="PANTHER" id="PTHR22870:SF466">
    <property type="entry name" value="ANKYRIN REPEAT-CONTAINING PROTEIN"/>
    <property type="match status" value="1"/>
</dbReference>
<evidence type="ECO:0000313" key="7">
    <source>
        <dbReference type="EMBL" id="VFT99799.1"/>
    </source>
</evidence>
<feature type="repeat" description="RCC1" evidence="2">
    <location>
        <begin position="344"/>
        <end position="394"/>
    </location>
</feature>
<keyword evidence="1" id="KW-0677">Repeat</keyword>
<dbReference type="InterPro" id="IPR058923">
    <property type="entry name" value="RCC1-like_dom"/>
</dbReference>
<sequence>MTRRGGGSLKHIPAEAPIVSRHASFKFTKSEQAKRDFLRRLGSDLQRDDDSSSTGPPLFKGAYALPKTTVAVKLTAEDFYSTMEVRSWGSGSHSQLGLGDDRHRATPDMVLALYHITTDLSQVQLFCGDLLTAAITEIGHVYVWGRLPLDASQTIRVPERIAGLENVCVRSLSCGPGHMALVGDTGAVYTWGKGTSGRLGHGDEHNAYMPKRIASPLLVPTKIRQAACGEEHTLLLDDGGAIFSFGNGRAGQLGLGAYVDHQEPVPVPLPPDTTFVQIACGMNHSGAVSATGLVFTWGWGEQGRLGHGNEDPQPTVKCVDGLRHLRVAALNCGGAHSLALTTCHKVFAWGWGRFGQLGVGSTHDALVPKPVKALDAAVARIACGYGHSAAITADGALYLWGFGEEGQIGTGDEQNHETPQLVWQTTAKKNVDPPRVLQISLGKAHSMAIALLSMQHERRRQLRPENIRHAAVTLQCFVRQTVARIKLKRRRHAREKLRDRELALLNQAEQARAQAEAARQAEDDARAARAQALAQQAHRRRQEVAKAATTIEAAARRWLVRQRFLQRLCQVAAKQAVAAEVARQAAQATRLTRIDIKAAQEAMEETIDAFLDSVMQGVHATIDGREEARWRREVAAAEEARLVEAEVQRLSEEVRQKAVAAEHARMEREARRQEALDAAEAQHRARRDMEIAKAKAKLRQRQEQLTAGPPKPPTKTDEVRRRRLKERQRQKAADELNASREKRDKQRADLAEQKRQLEEQQKEKMQLAAKLESERHQRIFRKSLKEQPLVRPTAAHQVRAAYIAECSPSYRVIDGEVKPHYVLDPAAAAIDAHVVGSSQPSDSGGPARSTSKYRIFRELQRSAAHGLLHRWPNDGGGSCRKQQPKHRVDTITTVRRINIAMAFVTDCETVLKRRHREAPLCVVSATNMPKFDLPKIHRRHYTPEEVAVHKCAEDCWVVVFARVMDVTDLVAKNQGALVQPIVNHAGEDISHWFDPDSREVKTHIDPDRNLRLPYLPHGRFLHVPPPEPVSTWNTLDLKPWWNDDRYFIGFITQRVRMIEVVNTLTHQRHSLQVCTEDSIEEIQYRYIDLQFNAHAASYTWKYLDSNEFVPLDMGKTLAENGIPDESLEFEKLNMDADEYKPILHIYYNDDLTIM</sequence>
<dbReference type="PROSITE" id="PS50012">
    <property type="entry name" value="RCC1_3"/>
    <property type="match status" value="7"/>
</dbReference>
<feature type="compositionally biased region" description="Basic and acidic residues" evidence="4">
    <location>
        <begin position="727"/>
        <end position="768"/>
    </location>
</feature>
<dbReference type="SUPFAM" id="SSF55856">
    <property type="entry name" value="Cytochrome b5-like heme/steroid binding domain"/>
    <property type="match status" value="1"/>
</dbReference>
<dbReference type="EMBL" id="VJMH01007229">
    <property type="protein sequence ID" value="KAF0684907.1"/>
    <property type="molecule type" value="Genomic_DNA"/>
</dbReference>
<dbReference type="OrthoDB" id="10256179at2759"/>
<feature type="region of interest" description="Disordered" evidence="4">
    <location>
        <begin position="659"/>
        <end position="768"/>
    </location>
</feature>
<reference evidence="7 8" key="1">
    <citation type="submission" date="2019-03" db="EMBL/GenBank/DDBJ databases">
        <authorList>
            <person name="Gaulin E."/>
            <person name="Dumas B."/>
        </authorList>
    </citation>
    <scope>NUCLEOTIDE SEQUENCE [LARGE SCALE GENOMIC DNA]</scope>
    <source>
        <strain evidence="7">CBS 568.67</strain>
    </source>
</reference>
<feature type="repeat" description="RCC1" evidence="2">
    <location>
        <begin position="139"/>
        <end position="185"/>
    </location>
</feature>
<feature type="repeat" description="RCC1" evidence="2">
    <location>
        <begin position="186"/>
        <end position="239"/>
    </location>
</feature>
<evidence type="ECO:0000313" key="6">
    <source>
        <dbReference type="EMBL" id="KAF0684907.1"/>
    </source>
</evidence>
<reference evidence="6" key="2">
    <citation type="submission" date="2019-06" db="EMBL/GenBank/DDBJ databases">
        <title>Genomics analysis of Aphanomyces spp. identifies a new class of oomycete effector associated with host adaptation.</title>
        <authorList>
            <person name="Gaulin E."/>
        </authorList>
    </citation>
    <scope>NUCLEOTIDE SEQUENCE</scope>
    <source>
        <strain evidence="6">CBS 578.67</strain>
    </source>
</reference>
<dbReference type="InterPro" id="IPR009091">
    <property type="entry name" value="RCC1/BLIP-II"/>
</dbReference>
<dbReference type="InterPro" id="IPR000408">
    <property type="entry name" value="Reg_chr_condens"/>
</dbReference>
<evidence type="ECO:0000256" key="4">
    <source>
        <dbReference type="SAM" id="MobiDB-lite"/>
    </source>
</evidence>
<dbReference type="InterPro" id="IPR000048">
    <property type="entry name" value="IQ_motif_EF-hand-BS"/>
</dbReference>
<evidence type="ECO:0000256" key="2">
    <source>
        <dbReference type="PROSITE-ProRule" id="PRU00235"/>
    </source>
</evidence>
<evidence type="ECO:0000259" key="5">
    <source>
        <dbReference type="PROSITE" id="PS50255"/>
    </source>
</evidence>
<dbReference type="Gene3D" id="3.10.120.10">
    <property type="entry name" value="Cytochrome b5-like heme/steroid binding domain"/>
    <property type="match status" value="1"/>
</dbReference>
<dbReference type="PANTHER" id="PTHR22870">
    <property type="entry name" value="REGULATOR OF CHROMOSOME CONDENSATION"/>
    <property type="match status" value="1"/>
</dbReference>
<dbReference type="EMBL" id="CAADRA010007255">
    <property type="protein sequence ID" value="VFT99799.1"/>
    <property type="molecule type" value="Genomic_DNA"/>
</dbReference>
<evidence type="ECO:0000256" key="3">
    <source>
        <dbReference type="SAM" id="Coils"/>
    </source>
</evidence>
<dbReference type="InterPro" id="IPR036400">
    <property type="entry name" value="Cyt_B5-like_heme/steroid_sf"/>
</dbReference>
<feature type="repeat" description="RCC1" evidence="2">
    <location>
        <begin position="83"/>
        <end position="138"/>
    </location>
</feature>
<dbReference type="PROSITE" id="PS00626">
    <property type="entry name" value="RCC1_2"/>
    <property type="match status" value="2"/>
</dbReference>
<dbReference type="Pfam" id="PF25390">
    <property type="entry name" value="WD40_RLD"/>
    <property type="match status" value="1"/>
</dbReference>
<dbReference type="PROSITE" id="PS50096">
    <property type="entry name" value="IQ"/>
    <property type="match status" value="2"/>
</dbReference>
<feature type="coiled-coil region" evidence="3">
    <location>
        <begin position="494"/>
        <end position="531"/>
    </location>
</feature>
<evidence type="ECO:0000256" key="1">
    <source>
        <dbReference type="ARBA" id="ARBA00022737"/>
    </source>
</evidence>
<keyword evidence="3" id="KW-0175">Coiled coil</keyword>
<accession>A0A485LME0</accession>
<dbReference type="PROSITE" id="PS50255">
    <property type="entry name" value="CYTOCHROME_B5_2"/>
    <property type="match status" value="1"/>
</dbReference>
<feature type="repeat" description="RCC1" evidence="2">
    <location>
        <begin position="240"/>
        <end position="291"/>
    </location>
</feature>
<keyword evidence="8" id="KW-1185">Reference proteome</keyword>
<dbReference type="SUPFAM" id="SSF50985">
    <property type="entry name" value="RCC1/BLIP-II"/>
    <property type="match status" value="1"/>
</dbReference>
<dbReference type="InterPro" id="IPR001199">
    <property type="entry name" value="Cyt_B5-like_heme/steroid-bd"/>
</dbReference>
<organism evidence="7 8">
    <name type="scientific">Aphanomyces stellatus</name>
    <dbReference type="NCBI Taxonomy" id="120398"/>
    <lineage>
        <taxon>Eukaryota</taxon>
        <taxon>Sar</taxon>
        <taxon>Stramenopiles</taxon>
        <taxon>Oomycota</taxon>
        <taxon>Saprolegniomycetes</taxon>
        <taxon>Saprolegniales</taxon>
        <taxon>Verrucalvaceae</taxon>
        <taxon>Aphanomyces</taxon>
    </lineage>
</organism>
<feature type="compositionally biased region" description="Basic and acidic residues" evidence="4">
    <location>
        <begin position="659"/>
        <end position="693"/>
    </location>
</feature>
<feature type="repeat" description="RCC1" evidence="2">
    <location>
        <begin position="395"/>
        <end position="452"/>
    </location>
</feature>
<feature type="repeat" description="RCC1" evidence="2">
    <location>
        <begin position="292"/>
        <end position="343"/>
    </location>
</feature>
<protein>
    <submittedName>
        <fullName evidence="7">Aste57867_23151 protein</fullName>
    </submittedName>
</protein>
<evidence type="ECO:0000313" key="8">
    <source>
        <dbReference type="Proteomes" id="UP000332933"/>
    </source>
</evidence>